<gene>
    <name evidence="2" type="ORF">P5G59_19745</name>
</gene>
<dbReference type="RefSeq" id="WP_301220731.1">
    <property type="nucleotide sequence ID" value="NZ_JAROCB010000006.1"/>
</dbReference>
<feature type="region of interest" description="Disordered" evidence="1">
    <location>
        <begin position="1"/>
        <end position="22"/>
    </location>
</feature>
<proteinExistence type="predicted"/>
<accession>A0ABT8J327</accession>
<keyword evidence="3" id="KW-1185">Reference proteome</keyword>
<evidence type="ECO:0000313" key="3">
    <source>
        <dbReference type="Proteomes" id="UP001174210"/>
    </source>
</evidence>
<sequence>MPTIPDRYRLPLNATPEELERDGFDTLASTVNSAPEQATARTDD</sequence>
<dbReference type="EMBL" id="JAROCB010000006">
    <property type="protein sequence ID" value="MDN4599392.1"/>
    <property type="molecule type" value="Genomic_DNA"/>
</dbReference>
<name>A0ABT8J327_9MICO</name>
<organism evidence="2 3">
    <name type="scientific">Leifsonia virtsii</name>
    <dbReference type="NCBI Taxonomy" id="3035915"/>
    <lineage>
        <taxon>Bacteria</taxon>
        <taxon>Bacillati</taxon>
        <taxon>Actinomycetota</taxon>
        <taxon>Actinomycetes</taxon>
        <taxon>Micrococcales</taxon>
        <taxon>Microbacteriaceae</taxon>
        <taxon>Leifsonia</taxon>
    </lineage>
</organism>
<evidence type="ECO:0000256" key="1">
    <source>
        <dbReference type="SAM" id="MobiDB-lite"/>
    </source>
</evidence>
<reference evidence="2" key="1">
    <citation type="submission" date="2023-03" db="EMBL/GenBank/DDBJ databases">
        <title>MT1 and MT2 Draft Genomes of Novel Species.</title>
        <authorList>
            <person name="Venkateswaran K."/>
        </authorList>
    </citation>
    <scope>NUCLEOTIDE SEQUENCE</scope>
    <source>
        <strain evidence="2">F6_8S_P_1A</strain>
    </source>
</reference>
<protein>
    <submittedName>
        <fullName evidence="2">Uncharacterized protein</fullName>
    </submittedName>
</protein>
<dbReference type="Proteomes" id="UP001174210">
    <property type="component" value="Unassembled WGS sequence"/>
</dbReference>
<evidence type="ECO:0000313" key="2">
    <source>
        <dbReference type="EMBL" id="MDN4599392.1"/>
    </source>
</evidence>
<comment type="caution">
    <text evidence="2">The sequence shown here is derived from an EMBL/GenBank/DDBJ whole genome shotgun (WGS) entry which is preliminary data.</text>
</comment>